<keyword evidence="3" id="KW-1185">Reference proteome</keyword>
<feature type="compositionally biased region" description="Polar residues" evidence="1">
    <location>
        <begin position="60"/>
        <end position="78"/>
    </location>
</feature>
<feature type="compositionally biased region" description="Polar residues" evidence="1">
    <location>
        <begin position="39"/>
        <end position="51"/>
    </location>
</feature>
<feature type="region of interest" description="Disordered" evidence="1">
    <location>
        <begin position="1"/>
        <end position="120"/>
    </location>
</feature>
<protein>
    <submittedName>
        <fullName evidence="2">Uncharacterized protein</fullName>
    </submittedName>
</protein>
<proteinExistence type="predicted"/>
<dbReference type="HOGENOM" id="CLU_694844_0_0_1"/>
<evidence type="ECO:0000313" key="2">
    <source>
        <dbReference type="EMBL" id="CCH44827.1"/>
    </source>
</evidence>
<organism evidence="2 3">
    <name type="scientific">Wickerhamomyces ciferrii (strain ATCC 14091 / BCRC 22168 / CBS 111 / JCM 3599 / NBRC 0793 / NRRL Y-1031 F-60-10)</name>
    <name type="common">Yeast</name>
    <name type="synonym">Pichia ciferrii</name>
    <dbReference type="NCBI Taxonomy" id="1206466"/>
    <lineage>
        <taxon>Eukaryota</taxon>
        <taxon>Fungi</taxon>
        <taxon>Dikarya</taxon>
        <taxon>Ascomycota</taxon>
        <taxon>Saccharomycotina</taxon>
        <taxon>Saccharomycetes</taxon>
        <taxon>Phaffomycetales</taxon>
        <taxon>Wickerhamomycetaceae</taxon>
        <taxon>Wickerhamomyces</taxon>
    </lineage>
</organism>
<accession>K0KS61</accession>
<dbReference type="EMBL" id="CAIF01000156">
    <property type="protein sequence ID" value="CCH44827.1"/>
    <property type="molecule type" value="Genomic_DNA"/>
</dbReference>
<evidence type="ECO:0000313" key="3">
    <source>
        <dbReference type="Proteomes" id="UP000009328"/>
    </source>
</evidence>
<dbReference type="Proteomes" id="UP000009328">
    <property type="component" value="Unassembled WGS sequence"/>
</dbReference>
<name>K0KS61_WICCF</name>
<dbReference type="AlphaFoldDB" id="K0KS61"/>
<feature type="compositionally biased region" description="Low complexity" evidence="1">
    <location>
        <begin position="15"/>
        <end position="28"/>
    </location>
</feature>
<dbReference type="InParanoid" id="K0KS61"/>
<reference evidence="2 3" key="1">
    <citation type="journal article" date="2012" name="Eukaryot. Cell">
        <title>Draft genome sequence of Wickerhamomyces ciferrii NRRL Y-1031 F-60-10.</title>
        <authorList>
            <person name="Schneider J."/>
            <person name="Andrea H."/>
            <person name="Blom J."/>
            <person name="Jaenicke S."/>
            <person name="Ruckert C."/>
            <person name="Schorsch C."/>
            <person name="Szczepanowski R."/>
            <person name="Farwick M."/>
            <person name="Goesmann A."/>
            <person name="Puhler A."/>
            <person name="Schaffer S."/>
            <person name="Tauch A."/>
            <person name="Kohler T."/>
            <person name="Brinkrolf K."/>
        </authorList>
    </citation>
    <scope>NUCLEOTIDE SEQUENCE [LARGE SCALE GENOMIC DNA]</scope>
    <source>
        <strain evidence="3">ATCC 14091 / BCRC 22168 / CBS 111 / JCM 3599 / NBRC 0793 / NRRL Y-1031 F-60-10</strain>
    </source>
</reference>
<gene>
    <name evidence="2" type="ORF">BN7_4396</name>
</gene>
<sequence length="397" mass="44359">MGPAQRHEKKQVLVKNTTAKDSSNSSSEKASDKKAIAKTDSNQSSTTNKLSDVSKKEALGNSTTTKEVPDQGVSTKIDSIQDAGTKEVSDKNTGMRRSSSQSSKELSGANLKEASDENTISEEISKLDIGAEKVSASSPPPPPPARYMVFPIEVQLIILDLLSPTDQITIKMSKTPLFSDDLINYKEFMFFNIAGDEHLAENFPDGLKTKSLFNVLDVKSTSECIRLFTEAQDLIQRNSKKYNIFKVDSTLFPEFYLQFMIHSILDATVRTGSFQIIFRHPLHFNQKYPETSQILFNKPATSSDNYDKQLKLGSLIKSKIENGCKISVYLPNIETIQLTHKFEPSVYIYAPKLMAMCIREVPSVNITERDVVMKNVSKSNIDRGGEVPCVYLPYNRL</sequence>
<comment type="caution">
    <text evidence="2">The sequence shown here is derived from an EMBL/GenBank/DDBJ whole genome shotgun (WGS) entry which is preliminary data.</text>
</comment>
<evidence type="ECO:0000256" key="1">
    <source>
        <dbReference type="SAM" id="MobiDB-lite"/>
    </source>
</evidence>